<feature type="transmembrane region" description="Helical" evidence="1">
    <location>
        <begin position="89"/>
        <end position="109"/>
    </location>
</feature>
<keyword evidence="1" id="KW-0472">Membrane</keyword>
<protein>
    <submittedName>
        <fullName evidence="2">Uncharacterized protein</fullName>
    </submittedName>
</protein>
<keyword evidence="1" id="KW-0812">Transmembrane</keyword>
<organism evidence="2 3">
    <name type="scientific">Rhodocytophaga aerolata</name>
    <dbReference type="NCBI Taxonomy" id="455078"/>
    <lineage>
        <taxon>Bacteria</taxon>
        <taxon>Pseudomonadati</taxon>
        <taxon>Bacteroidota</taxon>
        <taxon>Cytophagia</taxon>
        <taxon>Cytophagales</taxon>
        <taxon>Rhodocytophagaceae</taxon>
        <taxon>Rhodocytophaga</taxon>
    </lineage>
</organism>
<keyword evidence="3" id="KW-1185">Reference proteome</keyword>
<evidence type="ECO:0000313" key="3">
    <source>
        <dbReference type="Proteomes" id="UP001168528"/>
    </source>
</evidence>
<name>A0ABT8RCY7_9BACT</name>
<feature type="transmembrane region" description="Helical" evidence="1">
    <location>
        <begin position="220"/>
        <end position="241"/>
    </location>
</feature>
<feature type="transmembrane region" description="Helical" evidence="1">
    <location>
        <begin position="325"/>
        <end position="357"/>
    </location>
</feature>
<feature type="transmembrane region" description="Helical" evidence="1">
    <location>
        <begin position="21"/>
        <end position="37"/>
    </location>
</feature>
<reference evidence="2" key="1">
    <citation type="submission" date="2023-07" db="EMBL/GenBank/DDBJ databases">
        <title>The genome sequence of Rhodocytophaga aerolata KACC 12507.</title>
        <authorList>
            <person name="Zhang X."/>
        </authorList>
    </citation>
    <scope>NUCLEOTIDE SEQUENCE</scope>
    <source>
        <strain evidence="2">KACC 12507</strain>
    </source>
</reference>
<proteinExistence type="predicted"/>
<feature type="transmembrane region" description="Helical" evidence="1">
    <location>
        <begin position="290"/>
        <end position="313"/>
    </location>
</feature>
<dbReference type="RefSeq" id="WP_302039894.1">
    <property type="nucleotide sequence ID" value="NZ_JAUKPO010000016.1"/>
</dbReference>
<gene>
    <name evidence="2" type="ORF">Q0590_22645</name>
</gene>
<feature type="transmembrane region" description="Helical" evidence="1">
    <location>
        <begin position="193"/>
        <end position="214"/>
    </location>
</feature>
<feature type="transmembrane region" description="Helical" evidence="1">
    <location>
        <begin position="43"/>
        <end position="68"/>
    </location>
</feature>
<dbReference type="EMBL" id="JAUKPO010000016">
    <property type="protein sequence ID" value="MDO1449093.1"/>
    <property type="molecule type" value="Genomic_DNA"/>
</dbReference>
<comment type="caution">
    <text evidence="2">The sequence shown here is derived from an EMBL/GenBank/DDBJ whole genome shotgun (WGS) entry which is preliminary data.</text>
</comment>
<sequence>MSYRSIYKVLIRTVCVEYYRLNAGFFFVIIAFAFGLLRPIEHIAIATYLVHSHFLMALVFGLWTVYTLKTIQFTLRTFAQEENLFLHNIYLLPTAVKFSGMLLVQFILYEPIVLYSAFMGYYAIHFGQLSSLLLLGIFNLVTISGAAAYYVYRLPYMTAEKKQNRLSTYLDQHFTKPYFTFFLYQVLQKQRSLYFLTKLFSLFLLTGTVKLYTYENFSPVLLALGGLMAFSTNAILCFHFNRFEQLDVLIFKNLPLSLYKRFFNNTVTYLGLLVPEILLLMRHLAGDIDVWLGLQLVFFGLSLQLIFHGYVLFRQLDLEKFIRHVFFLVIFYFVSLLFRIPILLLFAVNGVTAFFIYQKYFYQAEVIILKDSPEE</sequence>
<dbReference type="Proteomes" id="UP001168528">
    <property type="component" value="Unassembled WGS sequence"/>
</dbReference>
<evidence type="ECO:0000256" key="1">
    <source>
        <dbReference type="SAM" id="Phobius"/>
    </source>
</evidence>
<feature type="transmembrane region" description="Helical" evidence="1">
    <location>
        <begin position="262"/>
        <end position="284"/>
    </location>
</feature>
<feature type="transmembrane region" description="Helical" evidence="1">
    <location>
        <begin position="129"/>
        <end position="152"/>
    </location>
</feature>
<keyword evidence="1" id="KW-1133">Transmembrane helix</keyword>
<accession>A0ABT8RCY7</accession>
<evidence type="ECO:0000313" key="2">
    <source>
        <dbReference type="EMBL" id="MDO1449093.1"/>
    </source>
</evidence>